<dbReference type="Proteomes" id="UP001178461">
    <property type="component" value="Chromosome 2"/>
</dbReference>
<evidence type="ECO:0000313" key="2">
    <source>
        <dbReference type="Proteomes" id="UP001178461"/>
    </source>
</evidence>
<reference evidence="1" key="1">
    <citation type="submission" date="2022-12" db="EMBL/GenBank/DDBJ databases">
        <authorList>
            <person name="Alioto T."/>
            <person name="Alioto T."/>
            <person name="Gomez Garrido J."/>
        </authorList>
    </citation>
    <scope>NUCLEOTIDE SEQUENCE</scope>
</reference>
<dbReference type="SUPFAM" id="SSF47113">
    <property type="entry name" value="Histone-fold"/>
    <property type="match status" value="1"/>
</dbReference>
<dbReference type="GO" id="GO:0046982">
    <property type="term" value="F:protein heterodimerization activity"/>
    <property type="evidence" value="ECO:0007669"/>
    <property type="project" value="InterPro"/>
</dbReference>
<protein>
    <submittedName>
        <fullName evidence="1">Histone H2B.v3-like</fullName>
    </submittedName>
</protein>
<dbReference type="Gene3D" id="1.10.20.10">
    <property type="entry name" value="Histone, subunit A"/>
    <property type="match status" value="1"/>
</dbReference>
<sequence>MAAKQQVKRKAAALKRKKLQKKYQHIRKNKLQDRKQRKFPSCLEHGVKEPLARNTVSSKVVRICSPKLFTSKMVREVLKAYIEVKAKGMVKNLLTDVYNHVATEIDRLSQKSPSATISCTDVQTALKEAVVRELVNHTSEPLRNECA</sequence>
<evidence type="ECO:0000313" key="1">
    <source>
        <dbReference type="EMBL" id="CAI5767793.1"/>
    </source>
</evidence>
<dbReference type="InterPro" id="IPR009072">
    <property type="entry name" value="Histone-fold"/>
</dbReference>
<name>A0AA35JZY5_9SAUR</name>
<organism evidence="1 2">
    <name type="scientific">Podarcis lilfordi</name>
    <name type="common">Lilford's wall lizard</name>
    <dbReference type="NCBI Taxonomy" id="74358"/>
    <lineage>
        <taxon>Eukaryota</taxon>
        <taxon>Metazoa</taxon>
        <taxon>Chordata</taxon>
        <taxon>Craniata</taxon>
        <taxon>Vertebrata</taxon>
        <taxon>Euteleostomi</taxon>
        <taxon>Lepidosauria</taxon>
        <taxon>Squamata</taxon>
        <taxon>Bifurcata</taxon>
        <taxon>Unidentata</taxon>
        <taxon>Episquamata</taxon>
        <taxon>Laterata</taxon>
        <taxon>Lacertibaenia</taxon>
        <taxon>Lacertidae</taxon>
        <taxon>Podarcis</taxon>
    </lineage>
</organism>
<proteinExistence type="predicted"/>
<gene>
    <name evidence="1" type="ORF">PODLI_1B016950</name>
</gene>
<keyword evidence="2" id="KW-1185">Reference proteome</keyword>
<dbReference type="EMBL" id="OX395127">
    <property type="protein sequence ID" value="CAI5767793.1"/>
    <property type="molecule type" value="Genomic_DNA"/>
</dbReference>
<accession>A0AA35JZY5</accession>
<dbReference type="AlphaFoldDB" id="A0AA35JZY5"/>